<dbReference type="InterPro" id="IPR050249">
    <property type="entry name" value="Pseudomonas-type_ThrB"/>
</dbReference>
<organism evidence="3 4">
    <name type="scientific">Candidatus Doudnabacteria bacterium RIFCSPHIGHO2_12_FULL_48_16</name>
    <dbReference type="NCBI Taxonomy" id="1817838"/>
    <lineage>
        <taxon>Bacteria</taxon>
        <taxon>Candidatus Doudnaibacteriota</taxon>
    </lineage>
</organism>
<evidence type="ECO:0000259" key="2">
    <source>
        <dbReference type="Pfam" id="PF01636"/>
    </source>
</evidence>
<dbReference type="PANTHER" id="PTHR21064:SF6">
    <property type="entry name" value="AMINOGLYCOSIDE PHOSPHOTRANSFERASE DOMAIN-CONTAINING PROTEIN"/>
    <property type="match status" value="1"/>
</dbReference>
<comment type="similarity">
    <text evidence="1">Belongs to the pseudomonas-type ThrB family.</text>
</comment>
<gene>
    <name evidence="3" type="ORF">A3E29_03335</name>
</gene>
<evidence type="ECO:0000256" key="1">
    <source>
        <dbReference type="ARBA" id="ARBA00038240"/>
    </source>
</evidence>
<dbReference type="InterPro" id="IPR011009">
    <property type="entry name" value="Kinase-like_dom_sf"/>
</dbReference>
<dbReference type="SUPFAM" id="SSF56112">
    <property type="entry name" value="Protein kinase-like (PK-like)"/>
    <property type="match status" value="1"/>
</dbReference>
<sequence>MNNKFQGSKSEIKKLLALYGLKSKSIVPIKDGIINSSFFVLDSENEEYVLRVYQRGTRADRDILNELRITAKFRQAGVPIPQTLKNVKGQILTKFRDSKYNQWRAIVMEFITGHHLKSNEHSLISEFAGFQAQMHELGQQILPRPNLKSSFNKMAVWLKEERTKALLKKLPDSGLKQKYEGIVQDILLEIKEREKEIWTLPAGYVHLDYDSNNIIVSDRHIRGILDFDDLSYQPLALDSAFSLWWWLFFNPILTHTQILRRYRQGYTKRRHWSTMESQLLPLFIRLRNATLAALLFINLPKGPDLKSLKKAIKLDSLFKTLKL</sequence>
<accession>A0A1F5PJJ3</accession>
<proteinExistence type="inferred from homology"/>
<evidence type="ECO:0000313" key="4">
    <source>
        <dbReference type="Proteomes" id="UP000177682"/>
    </source>
</evidence>
<feature type="domain" description="Aminoglycoside phosphotransferase" evidence="2">
    <location>
        <begin position="26"/>
        <end position="272"/>
    </location>
</feature>
<dbReference type="Pfam" id="PF01636">
    <property type="entry name" value="APH"/>
    <property type="match status" value="1"/>
</dbReference>
<dbReference type="Gene3D" id="3.90.1200.10">
    <property type="match status" value="1"/>
</dbReference>
<dbReference type="Gene3D" id="3.30.200.20">
    <property type="entry name" value="Phosphorylase Kinase, domain 1"/>
    <property type="match status" value="1"/>
</dbReference>
<dbReference type="AlphaFoldDB" id="A0A1F5PJJ3"/>
<evidence type="ECO:0000313" key="3">
    <source>
        <dbReference type="EMBL" id="OGE90115.1"/>
    </source>
</evidence>
<dbReference type="PANTHER" id="PTHR21064">
    <property type="entry name" value="AMINOGLYCOSIDE PHOSPHOTRANSFERASE DOMAIN-CONTAINING PROTEIN-RELATED"/>
    <property type="match status" value="1"/>
</dbReference>
<name>A0A1F5PJJ3_9BACT</name>
<comment type="caution">
    <text evidence="3">The sequence shown here is derived from an EMBL/GenBank/DDBJ whole genome shotgun (WGS) entry which is preliminary data.</text>
</comment>
<dbReference type="GO" id="GO:0019202">
    <property type="term" value="F:amino acid kinase activity"/>
    <property type="evidence" value="ECO:0007669"/>
    <property type="project" value="TreeGrafter"/>
</dbReference>
<dbReference type="Proteomes" id="UP000177682">
    <property type="component" value="Unassembled WGS sequence"/>
</dbReference>
<dbReference type="EMBL" id="MFEY01000007">
    <property type="protein sequence ID" value="OGE90115.1"/>
    <property type="molecule type" value="Genomic_DNA"/>
</dbReference>
<protein>
    <recommendedName>
        <fullName evidence="2">Aminoglycoside phosphotransferase domain-containing protein</fullName>
    </recommendedName>
</protein>
<reference evidence="3 4" key="1">
    <citation type="journal article" date="2016" name="Nat. Commun.">
        <title>Thousands of microbial genomes shed light on interconnected biogeochemical processes in an aquifer system.</title>
        <authorList>
            <person name="Anantharaman K."/>
            <person name="Brown C.T."/>
            <person name="Hug L.A."/>
            <person name="Sharon I."/>
            <person name="Castelle C.J."/>
            <person name="Probst A.J."/>
            <person name="Thomas B.C."/>
            <person name="Singh A."/>
            <person name="Wilkins M.J."/>
            <person name="Karaoz U."/>
            <person name="Brodie E.L."/>
            <person name="Williams K.H."/>
            <person name="Hubbard S.S."/>
            <person name="Banfield J.F."/>
        </authorList>
    </citation>
    <scope>NUCLEOTIDE SEQUENCE [LARGE SCALE GENOMIC DNA]</scope>
</reference>
<dbReference type="InterPro" id="IPR002575">
    <property type="entry name" value="Aminoglycoside_PTrfase"/>
</dbReference>